<dbReference type="PANTHER" id="PTHR21342">
    <property type="entry name" value="PHOSPHOPANTETHEINE ADENYLYLTRANSFERASE"/>
    <property type="match status" value="1"/>
</dbReference>
<comment type="similarity">
    <text evidence="9">Belongs to the bacterial CoaD family.</text>
</comment>
<dbReference type="RefSeq" id="WP_016504123.1">
    <property type="nucleotide sequence ID" value="NZ_AMSD01000002.1"/>
</dbReference>
<evidence type="ECO:0000256" key="9">
    <source>
        <dbReference type="HAMAP-Rule" id="MF_00151"/>
    </source>
</evidence>
<name>S3DZU8_9GAMM</name>
<feature type="binding site" evidence="9">
    <location>
        <position position="46"/>
    </location>
    <ligand>
        <name>substrate</name>
    </ligand>
</feature>
<dbReference type="InterPro" id="IPR001980">
    <property type="entry name" value="PPAT"/>
</dbReference>
<dbReference type="EC" id="2.7.7.3" evidence="9"/>
<dbReference type="Gene3D" id="3.40.50.620">
    <property type="entry name" value="HUPs"/>
    <property type="match status" value="1"/>
</dbReference>
<dbReference type="UniPathway" id="UPA00241">
    <property type="reaction ID" value="UER00355"/>
</dbReference>
<keyword evidence="4 9" id="KW-0547">Nucleotide-binding</keyword>
<comment type="function">
    <text evidence="9">Reversibly transfers an adenylyl group from ATP to 4'-phosphopantetheine, yielding dephospho-CoA (dPCoA) and pyrophosphate.</text>
</comment>
<evidence type="ECO:0000313" key="12">
    <source>
        <dbReference type="Proteomes" id="UP000053688"/>
    </source>
</evidence>
<dbReference type="EMBL" id="AMSD01000002">
    <property type="protein sequence ID" value="EPE37491.1"/>
    <property type="molecule type" value="Genomic_DNA"/>
</dbReference>
<dbReference type="InterPro" id="IPR004821">
    <property type="entry name" value="Cyt_trans-like"/>
</dbReference>
<feature type="binding site" evidence="9">
    <location>
        <position position="103"/>
    </location>
    <ligand>
        <name>ATP</name>
        <dbReference type="ChEBI" id="CHEBI:30616"/>
    </ligand>
</feature>
<reference evidence="11 12" key="1">
    <citation type="journal article" date="2014" name="Environ. Microbiol.">
        <title>Genomic signatures of obligate host dependence in the luminous bacterial symbiont of a vertebrate.</title>
        <authorList>
            <person name="Hendry T.A."/>
            <person name="de Wet J.R."/>
            <person name="Dunlap P.V."/>
        </authorList>
    </citation>
    <scope>NUCLEOTIDE SEQUENCE [LARGE SCALE GENOMIC DNA]</scope>
    <source>
        <strain evidence="11 12">Akat1</strain>
    </source>
</reference>
<dbReference type="GO" id="GO:0005737">
    <property type="term" value="C:cytoplasm"/>
    <property type="evidence" value="ECO:0007669"/>
    <property type="project" value="UniProtKB-SubCell"/>
</dbReference>
<dbReference type="GO" id="GO:0004595">
    <property type="term" value="F:pantetheine-phosphate adenylyltransferase activity"/>
    <property type="evidence" value="ECO:0007669"/>
    <property type="project" value="UniProtKB-UniRule"/>
</dbReference>
<dbReference type="HAMAP" id="MF_00151">
    <property type="entry name" value="PPAT_bact"/>
    <property type="match status" value="1"/>
</dbReference>
<protein>
    <recommendedName>
        <fullName evidence="9">Phosphopantetheine adenylyltransferase</fullName>
        <ecNumber evidence="9">2.7.7.3</ecNumber>
    </recommendedName>
    <alternativeName>
        <fullName evidence="9">Dephospho-CoA pyrophosphorylase</fullName>
    </alternativeName>
    <alternativeName>
        <fullName evidence="9">Pantetheine-phosphate adenylyltransferase</fullName>
        <shortName evidence="9">PPAT</shortName>
    </alternativeName>
</protein>
<evidence type="ECO:0000259" key="10">
    <source>
        <dbReference type="Pfam" id="PF01467"/>
    </source>
</evidence>
<dbReference type="Proteomes" id="UP000053688">
    <property type="component" value="Unassembled WGS sequence"/>
</dbReference>
<feature type="binding site" evidence="9">
    <location>
        <position position="78"/>
    </location>
    <ligand>
        <name>substrate</name>
    </ligand>
</feature>
<comment type="catalytic activity">
    <reaction evidence="8 9">
        <text>(R)-4'-phosphopantetheine + ATP + H(+) = 3'-dephospho-CoA + diphosphate</text>
        <dbReference type="Rhea" id="RHEA:19801"/>
        <dbReference type="ChEBI" id="CHEBI:15378"/>
        <dbReference type="ChEBI" id="CHEBI:30616"/>
        <dbReference type="ChEBI" id="CHEBI:33019"/>
        <dbReference type="ChEBI" id="CHEBI:57328"/>
        <dbReference type="ChEBI" id="CHEBI:61723"/>
        <dbReference type="EC" id="2.7.7.3"/>
    </reaction>
</comment>
<feature type="binding site" evidence="9">
    <location>
        <begin position="93"/>
        <end position="95"/>
    </location>
    <ligand>
        <name>ATP</name>
        <dbReference type="ChEBI" id="CHEBI:30616"/>
    </ligand>
</feature>
<comment type="caution">
    <text evidence="11">The sequence shown here is derived from an EMBL/GenBank/DDBJ whole genome shotgun (WGS) entry which is preliminary data.</text>
</comment>
<organism evidence="11 12">
    <name type="scientific">Candidatus Photodesmus katoptron Akat1</name>
    <dbReference type="NCBI Taxonomy" id="1236703"/>
    <lineage>
        <taxon>Bacteria</taxon>
        <taxon>Pseudomonadati</taxon>
        <taxon>Pseudomonadota</taxon>
        <taxon>Gammaproteobacteria</taxon>
        <taxon>Vibrionales</taxon>
        <taxon>Vibrionaceae</taxon>
        <taxon>Candidatus Photodesmus</taxon>
    </lineage>
</organism>
<accession>S3DZU8</accession>
<dbReference type="NCBIfam" id="TIGR01510">
    <property type="entry name" value="coaD_prev_kdtB"/>
    <property type="match status" value="1"/>
</dbReference>
<proteinExistence type="inferred from homology"/>
<dbReference type="Pfam" id="PF01467">
    <property type="entry name" value="CTP_transf_like"/>
    <property type="match status" value="1"/>
</dbReference>
<dbReference type="eggNOG" id="COG0669">
    <property type="taxonomic scope" value="Bacteria"/>
</dbReference>
<keyword evidence="6 9" id="KW-0460">Magnesium</keyword>
<dbReference type="AlphaFoldDB" id="S3DZU8"/>
<dbReference type="PRINTS" id="PR01020">
    <property type="entry name" value="LPSBIOSNTHSS"/>
</dbReference>
<comment type="cofactor">
    <cofactor evidence="9">
        <name>Mg(2+)</name>
        <dbReference type="ChEBI" id="CHEBI:18420"/>
    </cofactor>
</comment>
<keyword evidence="12" id="KW-1185">Reference proteome</keyword>
<dbReference type="NCBIfam" id="TIGR00125">
    <property type="entry name" value="cyt_tran_rel"/>
    <property type="match status" value="1"/>
</dbReference>
<evidence type="ECO:0000256" key="5">
    <source>
        <dbReference type="ARBA" id="ARBA00022840"/>
    </source>
</evidence>
<evidence type="ECO:0000256" key="1">
    <source>
        <dbReference type="ARBA" id="ARBA00022490"/>
    </source>
</evidence>
<dbReference type="CDD" id="cd02163">
    <property type="entry name" value="PPAT"/>
    <property type="match status" value="1"/>
</dbReference>
<keyword evidence="1 9" id="KW-0963">Cytoplasm</keyword>
<dbReference type="SUPFAM" id="SSF52374">
    <property type="entry name" value="Nucleotidylyl transferase"/>
    <property type="match status" value="1"/>
</dbReference>
<dbReference type="InterPro" id="IPR014729">
    <property type="entry name" value="Rossmann-like_a/b/a_fold"/>
</dbReference>
<comment type="pathway">
    <text evidence="9">Cofactor biosynthesis; coenzyme A biosynthesis; CoA from (R)-pantothenate: step 4/5.</text>
</comment>
<dbReference type="GO" id="GO:0005524">
    <property type="term" value="F:ATP binding"/>
    <property type="evidence" value="ECO:0007669"/>
    <property type="project" value="UniProtKB-KW"/>
</dbReference>
<keyword evidence="7 9" id="KW-0173">Coenzyme A biosynthesis</keyword>
<evidence type="ECO:0000256" key="6">
    <source>
        <dbReference type="ARBA" id="ARBA00022842"/>
    </source>
</evidence>
<gene>
    <name evidence="9 11" type="primary">coaD</name>
    <name evidence="11" type="ORF">O1U_0795</name>
</gene>
<sequence length="182" mass="20639">MSKNQLSRVIYPGTFDPITKGHLDIVKRASDMFDEVIIAVASNPSKNTMFTLDERVHLIQEATKSFTNLSLKGFSGFIIDFIKQERVNILLRGLRGVVDFEYESNLINVYRYFIPEIEGIFLSASKQYTCISSTVVREIAIHGGEVYAFVPKVVAIALDSKFKKINILVDSIGLFFFRLVFL</sequence>
<evidence type="ECO:0000256" key="3">
    <source>
        <dbReference type="ARBA" id="ARBA00022695"/>
    </source>
</evidence>
<evidence type="ECO:0000256" key="8">
    <source>
        <dbReference type="ARBA" id="ARBA00029346"/>
    </source>
</evidence>
<keyword evidence="3 9" id="KW-0548">Nucleotidyltransferase</keyword>
<evidence type="ECO:0000313" key="11">
    <source>
        <dbReference type="EMBL" id="EPE37491.1"/>
    </source>
</evidence>
<feature type="binding site" evidence="9">
    <location>
        <position position="22"/>
    </location>
    <ligand>
        <name>ATP</name>
        <dbReference type="ChEBI" id="CHEBI:30616"/>
    </ligand>
</feature>
<feature type="site" description="Transition state stabilizer" evidence="9">
    <location>
        <position position="22"/>
    </location>
</feature>
<feature type="binding site" evidence="9">
    <location>
        <position position="14"/>
    </location>
    <ligand>
        <name>substrate</name>
    </ligand>
</feature>
<comment type="subcellular location">
    <subcellularLocation>
        <location evidence="9">Cytoplasm</location>
    </subcellularLocation>
</comment>
<keyword evidence="5 9" id="KW-0067">ATP-binding</keyword>
<keyword evidence="2 9" id="KW-0808">Transferase</keyword>
<feature type="domain" description="Cytidyltransferase-like" evidence="10">
    <location>
        <begin position="10"/>
        <end position="138"/>
    </location>
</feature>
<dbReference type="STRING" id="28176.CF66_3043"/>
<comment type="subunit">
    <text evidence="9">Homohexamer.</text>
</comment>
<feature type="binding site" evidence="9">
    <location>
        <begin position="128"/>
        <end position="134"/>
    </location>
    <ligand>
        <name>ATP</name>
        <dbReference type="ChEBI" id="CHEBI:30616"/>
    </ligand>
</feature>
<evidence type="ECO:0000256" key="4">
    <source>
        <dbReference type="ARBA" id="ARBA00022741"/>
    </source>
</evidence>
<dbReference type="PATRIC" id="fig|1236703.3.peg.824"/>
<feature type="binding site" evidence="9">
    <location>
        <position position="92"/>
    </location>
    <ligand>
        <name>substrate</name>
    </ligand>
</feature>
<dbReference type="GO" id="GO:0015937">
    <property type="term" value="P:coenzyme A biosynthetic process"/>
    <property type="evidence" value="ECO:0007669"/>
    <property type="project" value="UniProtKB-UniRule"/>
</dbReference>
<evidence type="ECO:0000256" key="7">
    <source>
        <dbReference type="ARBA" id="ARBA00022993"/>
    </source>
</evidence>
<evidence type="ECO:0000256" key="2">
    <source>
        <dbReference type="ARBA" id="ARBA00022679"/>
    </source>
</evidence>
<feature type="binding site" evidence="9">
    <location>
        <begin position="14"/>
        <end position="15"/>
    </location>
    <ligand>
        <name>ATP</name>
        <dbReference type="ChEBI" id="CHEBI:30616"/>
    </ligand>
</feature>
<dbReference type="PANTHER" id="PTHR21342:SF1">
    <property type="entry name" value="PHOSPHOPANTETHEINE ADENYLYLTRANSFERASE"/>
    <property type="match status" value="1"/>
</dbReference>